<dbReference type="RefSeq" id="WP_379013519.1">
    <property type="nucleotide sequence ID" value="NZ_JBHSDC010000012.1"/>
</dbReference>
<keyword evidence="1" id="KW-0812">Transmembrane</keyword>
<evidence type="ECO:0000313" key="2">
    <source>
        <dbReference type="EMBL" id="MFC4231890.1"/>
    </source>
</evidence>
<protein>
    <submittedName>
        <fullName evidence="2">Uncharacterized protein</fullName>
    </submittedName>
</protein>
<comment type="caution">
    <text evidence="2">The sequence shown here is derived from an EMBL/GenBank/DDBJ whole genome shotgun (WGS) entry which is preliminary data.</text>
</comment>
<keyword evidence="3" id="KW-1185">Reference proteome</keyword>
<dbReference type="EMBL" id="JBHSDC010000012">
    <property type="protein sequence ID" value="MFC4231890.1"/>
    <property type="molecule type" value="Genomic_DNA"/>
</dbReference>
<keyword evidence="1" id="KW-0472">Membrane</keyword>
<sequence length="152" mass="17861">MISLLSSIFVIKTNYNMGKTATQQENMYHIPKRYREMENLHIVFWLFKDVAWCMVWKPLGIVMIAPTLLISIVIAWRTRHIVAELCHNLAITIWISANSFWMLSEFAGIDTKPLFGAYTYKHLAIIPFSIGILILAYYYLWYAPRHRQFAKS</sequence>
<organism evidence="2 3">
    <name type="scientific">Parasediminibacterium paludis</name>
    <dbReference type="NCBI Taxonomy" id="908966"/>
    <lineage>
        <taxon>Bacteria</taxon>
        <taxon>Pseudomonadati</taxon>
        <taxon>Bacteroidota</taxon>
        <taxon>Chitinophagia</taxon>
        <taxon>Chitinophagales</taxon>
        <taxon>Chitinophagaceae</taxon>
        <taxon>Parasediminibacterium</taxon>
    </lineage>
</organism>
<reference evidence="3" key="1">
    <citation type="journal article" date="2019" name="Int. J. Syst. Evol. Microbiol.">
        <title>The Global Catalogue of Microorganisms (GCM) 10K type strain sequencing project: providing services to taxonomists for standard genome sequencing and annotation.</title>
        <authorList>
            <consortium name="The Broad Institute Genomics Platform"/>
            <consortium name="The Broad Institute Genome Sequencing Center for Infectious Disease"/>
            <person name="Wu L."/>
            <person name="Ma J."/>
        </authorList>
    </citation>
    <scope>NUCLEOTIDE SEQUENCE [LARGE SCALE GENOMIC DNA]</scope>
    <source>
        <strain evidence="3">CECT 8010</strain>
    </source>
</reference>
<feature type="transmembrane region" description="Helical" evidence="1">
    <location>
        <begin position="55"/>
        <end position="76"/>
    </location>
</feature>
<gene>
    <name evidence="2" type="ORF">ACFOW1_08305</name>
</gene>
<dbReference type="Proteomes" id="UP001595906">
    <property type="component" value="Unassembled WGS sequence"/>
</dbReference>
<evidence type="ECO:0000256" key="1">
    <source>
        <dbReference type="SAM" id="Phobius"/>
    </source>
</evidence>
<proteinExistence type="predicted"/>
<evidence type="ECO:0000313" key="3">
    <source>
        <dbReference type="Proteomes" id="UP001595906"/>
    </source>
</evidence>
<name>A0ABV8PXD3_9BACT</name>
<keyword evidence="1" id="KW-1133">Transmembrane helix</keyword>
<feature type="transmembrane region" description="Helical" evidence="1">
    <location>
        <begin position="123"/>
        <end position="142"/>
    </location>
</feature>
<feature type="transmembrane region" description="Helical" evidence="1">
    <location>
        <begin position="85"/>
        <end position="103"/>
    </location>
</feature>
<accession>A0ABV8PXD3</accession>